<dbReference type="AlphaFoldDB" id="A0A9P3Q4N9"/>
<evidence type="ECO:0000256" key="1">
    <source>
        <dbReference type="SAM" id="SignalP"/>
    </source>
</evidence>
<dbReference type="Proteomes" id="UP001064782">
    <property type="component" value="Unassembled WGS sequence"/>
</dbReference>
<dbReference type="Proteomes" id="UP001165663">
    <property type="component" value="Unassembled WGS sequence"/>
</dbReference>
<protein>
    <submittedName>
        <fullName evidence="3">Uncharacterized protein</fullName>
    </submittedName>
</protein>
<gene>
    <name evidence="3" type="ORF">Mkiyose1413_15040</name>
    <name evidence="2" type="ORF">SRL2020028_47980</name>
</gene>
<sequence>MRVKATRRVVSLIPKSAVSLINSLALAHAGWAPSKTLSTTDRAVIFRMAYTWDACRP</sequence>
<name>A0A9P3Q4N9_9MYCO</name>
<comment type="caution">
    <text evidence="3">The sequence shown here is derived from an EMBL/GenBank/DDBJ whole genome shotgun (WGS) entry which is preliminary data.</text>
</comment>
<dbReference type="EMBL" id="BRZI01000007">
    <property type="protein sequence ID" value="GLD29621.1"/>
    <property type="molecule type" value="Genomic_DNA"/>
</dbReference>
<reference evidence="3" key="1">
    <citation type="submission" date="2022-08" db="EMBL/GenBank/DDBJ databases">
        <title>Mycobacterium kiyosense sp. nov., scotochromogenic slow-glowing species isolated from respiratory specimens.</title>
        <authorList>
            <person name="Fukano H."/>
            <person name="Kazumi Y."/>
            <person name="Sakagami N."/>
            <person name="Ato M."/>
            <person name="Mitarai S."/>
            <person name="Hoshino Y."/>
        </authorList>
    </citation>
    <scope>NUCLEOTIDE SEQUENCE</scope>
    <source>
        <strain evidence="3">1413</strain>
        <strain evidence="2">SRL2020-028</strain>
    </source>
</reference>
<dbReference type="EMBL" id="BRXE01000089">
    <property type="protein sequence ID" value="GLB85542.1"/>
    <property type="molecule type" value="Genomic_DNA"/>
</dbReference>
<organism evidence="3 4">
    <name type="scientific">Mycobacterium kiyosense</name>
    <dbReference type="NCBI Taxonomy" id="2871094"/>
    <lineage>
        <taxon>Bacteria</taxon>
        <taxon>Bacillati</taxon>
        <taxon>Actinomycetota</taxon>
        <taxon>Actinomycetes</taxon>
        <taxon>Mycobacteriales</taxon>
        <taxon>Mycobacteriaceae</taxon>
        <taxon>Mycobacterium</taxon>
    </lineage>
</organism>
<evidence type="ECO:0000313" key="3">
    <source>
        <dbReference type="EMBL" id="GLD29621.1"/>
    </source>
</evidence>
<proteinExistence type="predicted"/>
<evidence type="ECO:0000313" key="4">
    <source>
        <dbReference type="Proteomes" id="UP001064782"/>
    </source>
</evidence>
<feature type="signal peptide" evidence="1">
    <location>
        <begin position="1"/>
        <end position="27"/>
    </location>
</feature>
<accession>A0A9P3Q4N9</accession>
<keyword evidence="4" id="KW-1185">Reference proteome</keyword>
<feature type="chain" id="PRO_5040502657" evidence="1">
    <location>
        <begin position="28"/>
        <end position="57"/>
    </location>
</feature>
<keyword evidence="1" id="KW-0732">Signal</keyword>
<evidence type="ECO:0000313" key="2">
    <source>
        <dbReference type="EMBL" id="GLB85542.1"/>
    </source>
</evidence>